<dbReference type="GO" id="GO:0000287">
    <property type="term" value="F:magnesium ion binding"/>
    <property type="evidence" value="ECO:0007669"/>
    <property type="project" value="InterPro"/>
</dbReference>
<dbReference type="InterPro" id="IPR008278">
    <property type="entry name" value="4-PPantetheinyl_Trfase_dom"/>
</dbReference>
<feature type="domain" description="4'-phosphopantetheinyl transferase N-terminal" evidence="4">
    <location>
        <begin position="20"/>
        <end position="101"/>
    </location>
</feature>
<dbReference type="AlphaFoldDB" id="A0A398CNS7"/>
<evidence type="ECO:0000256" key="2">
    <source>
        <dbReference type="ARBA" id="ARBA00022679"/>
    </source>
</evidence>
<name>A0A398CNS7_9BACL</name>
<dbReference type="RefSeq" id="WP_119150416.1">
    <property type="nucleotide sequence ID" value="NZ_JBHSOV010000048.1"/>
</dbReference>
<feature type="domain" description="4'-phosphopantetheinyl transferase" evidence="3">
    <location>
        <begin position="106"/>
        <end position="194"/>
    </location>
</feature>
<protein>
    <submittedName>
        <fullName evidence="5">4'-phosphopantetheinyl transferase</fullName>
    </submittedName>
</protein>
<evidence type="ECO:0000259" key="3">
    <source>
        <dbReference type="Pfam" id="PF01648"/>
    </source>
</evidence>
<gene>
    <name evidence="5" type="ORF">D3H35_16825</name>
</gene>
<evidence type="ECO:0000313" key="5">
    <source>
        <dbReference type="EMBL" id="RIE02378.1"/>
    </source>
</evidence>
<evidence type="ECO:0000256" key="1">
    <source>
        <dbReference type="ARBA" id="ARBA00010990"/>
    </source>
</evidence>
<dbReference type="Proteomes" id="UP000266340">
    <property type="component" value="Unassembled WGS sequence"/>
</dbReference>
<dbReference type="SUPFAM" id="SSF56214">
    <property type="entry name" value="4'-phosphopantetheinyl transferase"/>
    <property type="match status" value="2"/>
</dbReference>
<reference evidence="5 6" key="1">
    <citation type="submission" date="2018-09" db="EMBL/GenBank/DDBJ databases">
        <title>Cohnella cavernae sp. nov., isolated from a karst cave.</title>
        <authorList>
            <person name="Zhu H."/>
        </authorList>
    </citation>
    <scope>NUCLEOTIDE SEQUENCE [LARGE SCALE GENOMIC DNA]</scope>
    <source>
        <strain evidence="5 6">K2E09-144</strain>
    </source>
</reference>
<dbReference type="OrthoDB" id="9808281at2"/>
<dbReference type="Pfam" id="PF22624">
    <property type="entry name" value="AASDHPPT_N"/>
    <property type="match status" value="1"/>
</dbReference>
<organism evidence="5 6">
    <name type="scientific">Cohnella faecalis</name>
    <dbReference type="NCBI Taxonomy" id="2315694"/>
    <lineage>
        <taxon>Bacteria</taxon>
        <taxon>Bacillati</taxon>
        <taxon>Bacillota</taxon>
        <taxon>Bacilli</taxon>
        <taxon>Bacillales</taxon>
        <taxon>Paenibacillaceae</taxon>
        <taxon>Cohnella</taxon>
    </lineage>
</organism>
<dbReference type="GO" id="GO:0008897">
    <property type="term" value="F:holo-[acyl-carrier-protein] synthase activity"/>
    <property type="evidence" value="ECO:0007669"/>
    <property type="project" value="InterPro"/>
</dbReference>
<dbReference type="GO" id="GO:0005829">
    <property type="term" value="C:cytosol"/>
    <property type="evidence" value="ECO:0007669"/>
    <property type="project" value="TreeGrafter"/>
</dbReference>
<comment type="caution">
    <text evidence="5">The sequence shown here is derived from an EMBL/GenBank/DDBJ whole genome shotgun (WGS) entry which is preliminary data.</text>
</comment>
<proteinExistence type="inferred from homology"/>
<accession>A0A398CNS7</accession>
<comment type="similarity">
    <text evidence="1">Belongs to the P-Pant transferase superfamily. Gsp/Sfp/HetI/AcpT family.</text>
</comment>
<dbReference type="InterPro" id="IPR050559">
    <property type="entry name" value="P-Pant_transferase_sf"/>
</dbReference>
<evidence type="ECO:0000313" key="6">
    <source>
        <dbReference type="Proteomes" id="UP000266340"/>
    </source>
</evidence>
<dbReference type="EMBL" id="QXJM01000039">
    <property type="protein sequence ID" value="RIE02378.1"/>
    <property type="molecule type" value="Genomic_DNA"/>
</dbReference>
<dbReference type="GO" id="GO:0019878">
    <property type="term" value="P:lysine biosynthetic process via aminoadipic acid"/>
    <property type="evidence" value="ECO:0007669"/>
    <property type="project" value="TreeGrafter"/>
</dbReference>
<keyword evidence="2 5" id="KW-0808">Transferase</keyword>
<dbReference type="PANTHER" id="PTHR12215">
    <property type="entry name" value="PHOSPHOPANTETHEINE TRANSFERASE"/>
    <property type="match status" value="1"/>
</dbReference>
<dbReference type="Gene3D" id="3.90.470.20">
    <property type="entry name" value="4'-phosphopantetheinyl transferase domain"/>
    <property type="match status" value="2"/>
</dbReference>
<dbReference type="InterPro" id="IPR055066">
    <property type="entry name" value="AASDHPPT_N"/>
</dbReference>
<evidence type="ECO:0000259" key="4">
    <source>
        <dbReference type="Pfam" id="PF22624"/>
    </source>
</evidence>
<sequence>MAQLFAVKISSFPIERLPGLLSLLPHEKAERLRKFIRREDLIRGLLGDLLVRRLASDKLKYPPEALRFGTNSYGKPYVSYPEKASAFHYNLSHSGEWVVCAIDDEPVGVDIEKIDSADIAIADRFFSPEEVGCLRMERDELSRQLLFYGIWTAKESYVKAIGSGLSKPLDSFSVVFSERLGGTGIIDGEQWHLRQYPLDPGYVLTSCAKSRMSAEAVDIVDLERLLDSFDLPIVRAEG</sequence>
<dbReference type="Pfam" id="PF01648">
    <property type="entry name" value="ACPS"/>
    <property type="match status" value="1"/>
</dbReference>
<keyword evidence="6" id="KW-1185">Reference proteome</keyword>
<dbReference type="InterPro" id="IPR037143">
    <property type="entry name" value="4-PPantetheinyl_Trfase_dom_sf"/>
</dbReference>
<dbReference type="PANTHER" id="PTHR12215:SF10">
    <property type="entry name" value="L-AMINOADIPATE-SEMIALDEHYDE DEHYDROGENASE-PHOSPHOPANTETHEINYL TRANSFERASE"/>
    <property type="match status" value="1"/>
</dbReference>